<dbReference type="PROSITE" id="PS51257">
    <property type="entry name" value="PROKAR_LIPOPROTEIN"/>
    <property type="match status" value="1"/>
</dbReference>
<feature type="chain" id="PRO_5040940818" evidence="1">
    <location>
        <begin position="22"/>
        <end position="425"/>
    </location>
</feature>
<sequence length="425" mass="44974">MKTLRLTALAVLSTLLFSACEKDNFMEEQDAATKSAKGNTPAGTYTVTVENVSTAYDFFEAGAVAIPDGASEAGPAFPGHSFTFSFHAGPNHKLSFATMYGLSNDGFYSPADGGISLYSGGAPLTGDITSEIMLWDAGTQVNQMPGPGNPHNGADENGVVRSMMDANTTDMYDYGTVATNLKATLMYHGHSMFSVTVEVLEAATTAISPVAWVVHGDGQMPIFTEGMADYGMGLETLSETGNPGPLSHHLAMNSGYVSPIAPVLWVLHDKKDMPLFTEGMPDYGLGLETLAETGNPGPLYESLMAAGYETGFQTGPNAPPIFPGEMLSFTIEGHVGQSLSIASMLGVSNDIFFSTGEEGIKLSNGDDPKDLTHFIELYDAGTEVNEYPGAQTQANTVENGNVRVVNDGMPWPDPSNIIKVTISKN</sequence>
<evidence type="ECO:0000313" key="3">
    <source>
        <dbReference type="Proteomes" id="UP001145087"/>
    </source>
</evidence>
<reference evidence="2" key="1">
    <citation type="submission" date="2022-11" db="EMBL/GenBank/DDBJ databases">
        <title>Marilongibacter aestuarii gen. nov., sp. nov., isolated from tidal flat sediment.</title>
        <authorList>
            <person name="Jiayan W."/>
        </authorList>
    </citation>
    <scope>NUCLEOTIDE SEQUENCE</scope>
    <source>
        <strain evidence="2">Z1-6</strain>
    </source>
</reference>
<keyword evidence="1" id="KW-0732">Signal</keyword>
<dbReference type="EMBL" id="JAPOHD010000017">
    <property type="protein sequence ID" value="MCY1720551.1"/>
    <property type="molecule type" value="Genomic_DNA"/>
</dbReference>
<feature type="signal peptide" evidence="1">
    <location>
        <begin position="1"/>
        <end position="21"/>
    </location>
</feature>
<dbReference type="Gene3D" id="2.60.40.2130">
    <property type="entry name" value="F-spondin domain"/>
    <property type="match status" value="2"/>
</dbReference>
<dbReference type="AlphaFoldDB" id="A0A9X3F863"/>
<dbReference type="NCBIfam" id="NF038123">
    <property type="entry name" value="NF038123_dom"/>
    <property type="match status" value="2"/>
</dbReference>
<dbReference type="Proteomes" id="UP001145087">
    <property type="component" value="Unassembled WGS sequence"/>
</dbReference>
<dbReference type="InterPro" id="IPR038678">
    <property type="entry name" value="Spondin_N_sf"/>
</dbReference>
<evidence type="ECO:0000313" key="2">
    <source>
        <dbReference type="EMBL" id="MCY1720551.1"/>
    </source>
</evidence>
<organism evidence="2 3">
    <name type="scientific">Draconibacterium aestuarii</name>
    <dbReference type="NCBI Taxonomy" id="2998507"/>
    <lineage>
        <taxon>Bacteria</taxon>
        <taxon>Pseudomonadati</taxon>
        <taxon>Bacteroidota</taxon>
        <taxon>Bacteroidia</taxon>
        <taxon>Marinilabiliales</taxon>
        <taxon>Prolixibacteraceae</taxon>
        <taxon>Draconibacterium</taxon>
    </lineage>
</organism>
<comment type="caution">
    <text evidence="2">The sequence shown here is derived from an EMBL/GenBank/DDBJ whole genome shotgun (WGS) entry which is preliminary data.</text>
</comment>
<keyword evidence="3" id="KW-1185">Reference proteome</keyword>
<dbReference type="RefSeq" id="WP_343332883.1">
    <property type="nucleotide sequence ID" value="NZ_JAPOHD010000017.1"/>
</dbReference>
<name>A0A9X3F863_9BACT</name>
<evidence type="ECO:0000256" key="1">
    <source>
        <dbReference type="SAM" id="SignalP"/>
    </source>
</evidence>
<protein>
    <submittedName>
        <fullName evidence="2">Spondin domain-containing protein</fullName>
    </submittedName>
</protein>
<gene>
    <name evidence="2" type="ORF">OU798_09375</name>
</gene>
<accession>A0A9X3F863</accession>
<proteinExistence type="predicted"/>
<dbReference type="InterPro" id="IPR009465">
    <property type="entry name" value="Spondin_N"/>
</dbReference>